<evidence type="ECO:0000313" key="1">
    <source>
        <dbReference type="EMBL" id="KAJ8300019.1"/>
    </source>
</evidence>
<protein>
    <submittedName>
        <fullName evidence="1">Uncharacterized protein</fullName>
    </submittedName>
</protein>
<proteinExistence type="predicted"/>
<accession>A0ABQ9E3K9</accession>
<dbReference type="Gene3D" id="2.60.40.10">
    <property type="entry name" value="Immunoglobulins"/>
    <property type="match status" value="1"/>
</dbReference>
<reference evidence="1 2" key="1">
    <citation type="submission" date="2022-12" db="EMBL/GenBank/DDBJ databases">
        <title>Chromosome-level genome of Tegillarca granosa.</title>
        <authorList>
            <person name="Kim J."/>
        </authorList>
    </citation>
    <scope>NUCLEOTIDE SEQUENCE [LARGE SCALE GENOMIC DNA]</scope>
    <source>
        <strain evidence="1">Teg-2019</strain>
        <tissue evidence="1">Adductor muscle</tissue>
    </source>
</reference>
<name>A0ABQ9E3K9_TEGGR</name>
<dbReference type="Proteomes" id="UP001217089">
    <property type="component" value="Unassembled WGS sequence"/>
</dbReference>
<dbReference type="SUPFAM" id="SSF48726">
    <property type="entry name" value="Immunoglobulin"/>
    <property type="match status" value="1"/>
</dbReference>
<evidence type="ECO:0000313" key="2">
    <source>
        <dbReference type="Proteomes" id="UP001217089"/>
    </source>
</evidence>
<dbReference type="InterPro" id="IPR036179">
    <property type="entry name" value="Ig-like_dom_sf"/>
</dbReference>
<dbReference type="InterPro" id="IPR013783">
    <property type="entry name" value="Ig-like_fold"/>
</dbReference>
<gene>
    <name evidence="1" type="ORF">KUTeg_021538</name>
</gene>
<comment type="caution">
    <text evidence="1">The sequence shown here is derived from an EMBL/GenBank/DDBJ whole genome shotgun (WGS) entry which is preliminary data.</text>
</comment>
<dbReference type="EMBL" id="JARBDR010000919">
    <property type="protein sequence ID" value="KAJ8300019.1"/>
    <property type="molecule type" value="Genomic_DNA"/>
</dbReference>
<sequence>MNDKKMKIDMRKNLKFCVFVLLNVHVVCIYRILAAQLTDSGLYKCKASNRLGITIVEANITVVAVFKSLPFLYLNSSIF</sequence>
<organism evidence="1 2">
    <name type="scientific">Tegillarca granosa</name>
    <name type="common">Malaysian cockle</name>
    <name type="synonym">Anadara granosa</name>
    <dbReference type="NCBI Taxonomy" id="220873"/>
    <lineage>
        <taxon>Eukaryota</taxon>
        <taxon>Metazoa</taxon>
        <taxon>Spiralia</taxon>
        <taxon>Lophotrochozoa</taxon>
        <taxon>Mollusca</taxon>
        <taxon>Bivalvia</taxon>
        <taxon>Autobranchia</taxon>
        <taxon>Pteriomorphia</taxon>
        <taxon>Arcoida</taxon>
        <taxon>Arcoidea</taxon>
        <taxon>Arcidae</taxon>
        <taxon>Tegillarca</taxon>
    </lineage>
</organism>
<keyword evidence="2" id="KW-1185">Reference proteome</keyword>